<dbReference type="OrthoDB" id="9806388at2"/>
<keyword evidence="3" id="KW-0645">Protease</keyword>
<evidence type="ECO:0000313" key="3">
    <source>
        <dbReference type="EMBL" id="TCG11595.1"/>
    </source>
</evidence>
<proteinExistence type="predicted"/>
<dbReference type="PANTHER" id="PTHR46112:SF3">
    <property type="entry name" value="AMINOPEPTIDASE YPDF"/>
    <property type="match status" value="1"/>
</dbReference>
<dbReference type="InterPro" id="IPR029149">
    <property type="entry name" value="Creatin/AminoP/Spt16_N"/>
</dbReference>
<dbReference type="InterPro" id="IPR036005">
    <property type="entry name" value="Creatinase/aminopeptidase-like"/>
</dbReference>
<dbReference type="AlphaFoldDB" id="A0A4R0XRT7"/>
<accession>A0A4R0XRT7</accession>
<dbReference type="Gene3D" id="3.40.350.10">
    <property type="entry name" value="Creatinase/prolidase N-terminal domain"/>
    <property type="match status" value="1"/>
</dbReference>
<evidence type="ECO:0000313" key="4">
    <source>
        <dbReference type="Proteomes" id="UP000291072"/>
    </source>
</evidence>
<dbReference type="SUPFAM" id="SSF53092">
    <property type="entry name" value="Creatinase/prolidase N-terminal domain"/>
    <property type="match status" value="1"/>
</dbReference>
<dbReference type="GO" id="GO:0004177">
    <property type="term" value="F:aminopeptidase activity"/>
    <property type="evidence" value="ECO:0007669"/>
    <property type="project" value="UniProtKB-KW"/>
</dbReference>
<keyword evidence="3" id="KW-0378">Hydrolase</keyword>
<evidence type="ECO:0000259" key="1">
    <source>
        <dbReference type="Pfam" id="PF00557"/>
    </source>
</evidence>
<comment type="caution">
    <text evidence="3">The sequence shown here is derived from an EMBL/GenBank/DDBJ whole genome shotgun (WGS) entry which is preliminary data.</text>
</comment>
<dbReference type="InterPro" id="IPR000587">
    <property type="entry name" value="Creatinase_N"/>
</dbReference>
<dbReference type="Gene3D" id="3.90.230.10">
    <property type="entry name" value="Creatinase/methionine aminopeptidase superfamily"/>
    <property type="match status" value="1"/>
</dbReference>
<dbReference type="RefSeq" id="WP_131613257.1">
    <property type="nucleotide sequence ID" value="NZ_PSZP01000005.1"/>
</dbReference>
<keyword evidence="4" id="KW-1185">Reference proteome</keyword>
<evidence type="ECO:0000259" key="2">
    <source>
        <dbReference type="Pfam" id="PF01321"/>
    </source>
</evidence>
<feature type="domain" description="Peptidase M24" evidence="1">
    <location>
        <begin position="134"/>
        <end position="337"/>
    </location>
</feature>
<organism evidence="3 4">
    <name type="scientific">Mycoplasma todarodis</name>
    <dbReference type="NCBI Taxonomy" id="1937191"/>
    <lineage>
        <taxon>Bacteria</taxon>
        <taxon>Bacillati</taxon>
        <taxon>Mycoplasmatota</taxon>
        <taxon>Mollicutes</taxon>
        <taxon>Mycoplasmataceae</taxon>
        <taxon>Mycoplasma</taxon>
    </lineage>
</organism>
<dbReference type="InterPro" id="IPR050659">
    <property type="entry name" value="Peptidase_M24B"/>
</dbReference>
<dbReference type="EMBL" id="PSZP01000005">
    <property type="protein sequence ID" value="TCG11595.1"/>
    <property type="molecule type" value="Genomic_DNA"/>
</dbReference>
<name>A0A4R0XRT7_9MOLU</name>
<dbReference type="PANTHER" id="PTHR46112">
    <property type="entry name" value="AMINOPEPTIDASE"/>
    <property type="match status" value="1"/>
</dbReference>
<feature type="domain" description="Creatinase N-terminal" evidence="2">
    <location>
        <begin position="7"/>
        <end position="120"/>
    </location>
</feature>
<dbReference type="Pfam" id="PF01321">
    <property type="entry name" value="Creatinase_N"/>
    <property type="match status" value="1"/>
</dbReference>
<dbReference type="InterPro" id="IPR000994">
    <property type="entry name" value="Pept_M24"/>
</dbReference>
<reference evidence="3 4" key="1">
    <citation type="submission" date="2018-02" db="EMBL/GenBank/DDBJ databases">
        <title>Mycoplasma marinum and Mycoplasma todarodis sp. nov., moderately halophilic and psychrotolerant mycoplasmas isolated from cephalopods.</title>
        <authorList>
            <person name="Viver T."/>
        </authorList>
    </citation>
    <scope>NUCLEOTIDE SEQUENCE [LARGE SCALE GENOMIC DNA]</scope>
    <source>
        <strain evidence="3 4">5H</strain>
    </source>
</reference>
<protein>
    <submittedName>
        <fullName evidence="3">Xaa-Pro aminopeptidase</fullName>
    </submittedName>
</protein>
<gene>
    <name evidence="3" type="ORF">C4B25_01280</name>
</gene>
<sequence length="346" mass="38700">MIKDKKIEVIKDIMKEEKLDAIYVWSHQNRFWYANVHSSDGTLIIDNKDARLFVDSRYIITAKESAKNVDVFLTNKTPIKEVVSGNEYKRIGFEADYIPYSEFIELQELFPNAQLIPLQSQTWRNVKNKDEISRIRKASQIALTSLEEIMDEIKPGITEKEIANLLEARCKFNGADKMGFETIVGSGPNGAKAHSVPGDKKLIEGEYVVVDFGVTFKGYMCDITRTIPVSKEVDPKMKEIANIVRKAQQLAIAAVKPGVSGATIDAIARDYITEKGYGDKFGHGTGHGLGIDMHEFPDASKYNKDPLEVGNVITVEPGIYIEGLGGYRIEDDILVTKDGYEILSKI</sequence>
<dbReference type="Proteomes" id="UP000291072">
    <property type="component" value="Unassembled WGS sequence"/>
</dbReference>
<dbReference type="Pfam" id="PF00557">
    <property type="entry name" value="Peptidase_M24"/>
    <property type="match status" value="1"/>
</dbReference>
<dbReference type="SUPFAM" id="SSF55920">
    <property type="entry name" value="Creatinase/aminopeptidase"/>
    <property type="match status" value="1"/>
</dbReference>
<keyword evidence="3" id="KW-0031">Aminopeptidase</keyword>
<dbReference type="CDD" id="cd01092">
    <property type="entry name" value="APP-like"/>
    <property type="match status" value="1"/>
</dbReference>